<dbReference type="SMART" id="SM00369">
    <property type="entry name" value="LRR_TYP"/>
    <property type="match status" value="4"/>
</dbReference>
<dbReference type="InterPro" id="IPR003591">
    <property type="entry name" value="Leu-rich_rpt_typical-subtyp"/>
</dbReference>
<keyword evidence="2" id="KW-0677">Repeat</keyword>
<name>X2BA32_CAPTE</name>
<dbReference type="EMBL" id="AMQN01000136">
    <property type="status" value="NOT_ANNOTATED_CDS"/>
    <property type="molecule type" value="Genomic_DNA"/>
</dbReference>
<dbReference type="InterPro" id="IPR001611">
    <property type="entry name" value="Leu-rich_rpt"/>
</dbReference>
<evidence type="ECO:0000256" key="1">
    <source>
        <dbReference type="ARBA" id="ARBA00022614"/>
    </source>
</evidence>
<keyword evidence="1" id="KW-0433">Leucine-rich repeat</keyword>
<reference evidence="3" key="3">
    <citation type="submission" date="2015-06" db="UniProtKB">
        <authorList>
            <consortium name="EnsemblMetazoa"/>
        </authorList>
    </citation>
    <scope>IDENTIFICATION</scope>
</reference>
<dbReference type="PANTHER" id="PTHR24366:SF96">
    <property type="entry name" value="LEUCINE RICH REPEAT CONTAINING 53"/>
    <property type="match status" value="1"/>
</dbReference>
<dbReference type="SUPFAM" id="SSF52058">
    <property type="entry name" value="L domain-like"/>
    <property type="match status" value="1"/>
</dbReference>
<accession>X2BA32</accession>
<reference evidence="4" key="2">
    <citation type="journal article" date="2013" name="Nature">
        <title>Insights into bilaterian evolution from three spiralian genomes.</title>
        <authorList>
            <person name="Simakov O."/>
            <person name="Marletaz F."/>
            <person name="Cho S.J."/>
            <person name="Edsinger-Gonzales E."/>
            <person name="Havlak P."/>
            <person name="Hellsten U."/>
            <person name="Kuo D.H."/>
            <person name="Larsson T."/>
            <person name="Lv J."/>
            <person name="Arendt D."/>
            <person name="Savage R."/>
            <person name="Osoegawa K."/>
            <person name="de Jong P."/>
            <person name="Grimwood J."/>
            <person name="Chapman J.A."/>
            <person name="Shapiro H."/>
            <person name="Aerts A."/>
            <person name="Otillar R.P."/>
            <person name="Terry A.Y."/>
            <person name="Boore J.L."/>
            <person name="Grigoriev I.V."/>
            <person name="Lindberg D.R."/>
            <person name="Seaver E.C."/>
            <person name="Weisblat D.A."/>
            <person name="Putnam N.H."/>
            <person name="Rokhsar D.S."/>
        </authorList>
    </citation>
    <scope>NUCLEOTIDE SEQUENCE</scope>
    <source>
        <strain evidence="4">I ESC-2004</strain>
    </source>
</reference>
<dbReference type="Proteomes" id="UP000014760">
    <property type="component" value="Unassembled WGS sequence"/>
</dbReference>
<proteinExistence type="predicted"/>
<dbReference type="PROSITE" id="PS51450">
    <property type="entry name" value="LRR"/>
    <property type="match status" value="2"/>
</dbReference>
<dbReference type="InterPro" id="IPR032675">
    <property type="entry name" value="LRR_dom_sf"/>
</dbReference>
<keyword evidence="4" id="KW-1185">Reference proteome</keyword>
<protein>
    <submittedName>
        <fullName evidence="3">Uncharacterized protein</fullName>
    </submittedName>
</protein>
<dbReference type="OMA" id="VEENCIH"/>
<dbReference type="Gene3D" id="3.80.10.10">
    <property type="entry name" value="Ribonuclease Inhibitor"/>
    <property type="match status" value="2"/>
</dbReference>
<dbReference type="HOGENOM" id="CLU_1614950_0_0_1"/>
<dbReference type="EnsemblMetazoa" id="CapteT85439">
    <property type="protein sequence ID" value="CapteP85439"/>
    <property type="gene ID" value="CapteG85439"/>
</dbReference>
<evidence type="ECO:0000313" key="3">
    <source>
        <dbReference type="EnsemblMetazoa" id="CapteP85439"/>
    </source>
</evidence>
<dbReference type="Pfam" id="PF13855">
    <property type="entry name" value="LRR_8"/>
    <property type="match status" value="2"/>
</dbReference>
<dbReference type="PANTHER" id="PTHR24366">
    <property type="entry name" value="IG(IMMUNOGLOBULIN) AND LRR(LEUCINE RICH REPEAT) DOMAINS"/>
    <property type="match status" value="1"/>
</dbReference>
<dbReference type="AlphaFoldDB" id="X2BA32"/>
<dbReference type="SMART" id="SM00365">
    <property type="entry name" value="LRR_SD22"/>
    <property type="match status" value="2"/>
</dbReference>
<reference evidence="4" key="1">
    <citation type="submission" date="2012-12" db="EMBL/GenBank/DDBJ databases">
        <authorList>
            <person name="Hellsten U."/>
            <person name="Grimwood J."/>
            <person name="Chapman J.A."/>
            <person name="Shapiro H."/>
            <person name="Aerts A."/>
            <person name="Otillar R.P."/>
            <person name="Terry A.Y."/>
            <person name="Boore J.L."/>
            <person name="Simakov O."/>
            <person name="Marletaz F."/>
            <person name="Cho S.-J."/>
            <person name="Edsinger-Gonzales E."/>
            <person name="Havlak P."/>
            <person name="Kuo D.-H."/>
            <person name="Larsson T."/>
            <person name="Lv J."/>
            <person name="Arendt D."/>
            <person name="Savage R."/>
            <person name="Osoegawa K."/>
            <person name="de Jong P."/>
            <person name="Lindberg D.R."/>
            <person name="Seaver E.C."/>
            <person name="Weisblat D.A."/>
            <person name="Putnam N.H."/>
            <person name="Grigoriev I.V."/>
            <person name="Rokhsar D.S."/>
        </authorList>
    </citation>
    <scope>NUCLEOTIDE SEQUENCE</scope>
    <source>
        <strain evidence="4">I ESC-2004</strain>
    </source>
</reference>
<dbReference type="OrthoDB" id="6122461at2759"/>
<sequence length="165" mass="18444">NLTKETFAELPGLVHLVLSYSDVISVSDDAFEGMTSLLVLILNENKLSSVPAAIKPLHNLRELDLSMNKILQISNGDFRGLDRLKILKMDSNIGIEFSADALLPLEETLHTLSLMWCDLAEVPSEITILQHLQRLDLSGNLLTQIEDNVFLGLDRLEMLDLSENF</sequence>
<evidence type="ECO:0000256" key="2">
    <source>
        <dbReference type="ARBA" id="ARBA00022737"/>
    </source>
</evidence>
<organism evidence="3 4">
    <name type="scientific">Capitella teleta</name>
    <name type="common">Polychaete worm</name>
    <dbReference type="NCBI Taxonomy" id="283909"/>
    <lineage>
        <taxon>Eukaryota</taxon>
        <taxon>Metazoa</taxon>
        <taxon>Spiralia</taxon>
        <taxon>Lophotrochozoa</taxon>
        <taxon>Annelida</taxon>
        <taxon>Polychaeta</taxon>
        <taxon>Sedentaria</taxon>
        <taxon>Scolecida</taxon>
        <taxon>Capitellidae</taxon>
        <taxon>Capitella</taxon>
    </lineage>
</organism>
<evidence type="ECO:0000313" key="4">
    <source>
        <dbReference type="Proteomes" id="UP000014760"/>
    </source>
</evidence>